<keyword evidence="2" id="KW-0677">Repeat</keyword>
<comment type="caution">
    <text evidence="4">The sequence shown here is derived from an EMBL/GenBank/DDBJ whole genome shotgun (WGS) entry which is preliminary data.</text>
</comment>
<dbReference type="Pfam" id="PF00132">
    <property type="entry name" value="Hexapep"/>
    <property type="match status" value="1"/>
</dbReference>
<evidence type="ECO:0000256" key="2">
    <source>
        <dbReference type="ARBA" id="ARBA00022737"/>
    </source>
</evidence>
<evidence type="ECO:0000313" key="4">
    <source>
        <dbReference type="EMBL" id="NNH13391.1"/>
    </source>
</evidence>
<dbReference type="RefSeq" id="WP_170265958.1">
    <property type="nucleotide sequence ID" value="NZ_BAAAEB010000028.1"/>
</dbReference>
<reference evidence="4 5" key="1">
    <citation type="submission" date="2020-05" db="EMBL/GenBank/DDBJ databases">
        <title>MicrobeNet Type strains.</title>
        <authorList>
            <person name="Nicholson A.C."/>
        </authorList>
    </citation>
    <scope>NUCLEOTIDE SEQUENCE [LARGE SCALE GENOMIC DNA]</scope>
    <source>
        <strain evidence="4 5">ATCC 700815</strain>
    </source>
</reference>
<dbReference type="AlphaFoldDB" id="A0A849BC26"/>
<dbReference type="InterPro" id="IPR018357">
    <property type="entry name" value="Hexapep_transf_CS"/>
</dbReference>
<dbReference type="GO" id="GO:0016746">
    <property type="term" value="F:acyltransferase activity"/>
    <property type="evidence" value="ECO:0007669"/>
    <property type="project" value="UniProtKB-KW"/>
</dbReference>
<dbReference type="CDD" id="cd04647">
    <property type="entry name" value="LbH_MAT_like"/>
    <property type="match status" value="1"/>
</dbReference>
<protein>
    <recommendedName>
        <fullName evidence="6">Acyltransferase</fullName>
    </recommendedName>
</protein>
<dbReference type="Gene3D" id="2.160.10.10">
    <property type="entry name" value="Hexapeptide repeat proteins"/>
    <property type="match status" value="1"/>
</dbReference>
<evidence type="ECO:0000313" key="5">
    <source>
        <dbReference type="Proteomes" id="UP000542973"/>
    </source>
</evidence>
<dbReference type="EMBL" id="JABEMD010000047">
    <property type="protein sequence ID" value="NNH13391.1"/>
    <property type="molecule type" value="Genomic_DNA"/>
</dbReference>
<proteinExistence type="predicted"/>
<dbReference type="SUPFAM" id="SSF51161">
    <property type="entry name" value="Trimeric LpxA-like enzymes"/>
    <property type="match status" value="1"/>
</dbReference>
<dbReference type="PANTHER" id="PTHR23416">
    <property type="entry name" value="SIALIC ACID SYNTHASE-RELATED"/>
    <property type="match status" value="1"/>
</dbReference>
<evidence type="ECO:0008006" key="6">
    <source>
        <dbReference type="Google" id="ProtNLM"/>
    </source>
</evidence>
<name>A0A849BC26_9BURK</name>
<evidence type="ECO:0000256" key="1">
    <source>
        <dbReference type="ARBA" id="ARBA00022679"/>
    </source>
</evidence>
<keyword evidence="3" id="KW-0012">Acyltransferase</keyword>
<sequence length="241" mass="26150">MTGIDLQSDGQGNSIEHPDDAILDNVKITFVGNGNTVRMGRSCLSNVVIEIHGDDNVIEFDEDCCVTNAIIKAWVDRAGRNAVKLTRTRIGRGVQYSQGQIILGGDCVSVEIGEGTNIIEAKLFAVERHSRIEIGPWCLFSWNIEIRTSDWHPIFDIESGRRINMPAPVRLAEKVWVGSDVRILKGVTIGEGSVIGVGSIVTRDIPASCVAVGNPARVVRTGISWSVDALSHLDQEPVIAP</sequence>
<organism evidence="4 5">
    <name type="scientific">Cupriavidus gilardii</name>
    <dbReference type="NCBI Taxonomy" id="82541"/>
    <lineage>
        <taxon>Bacteria</taxon>
        <taxon>Pseudomonadati</taxon>
        <taxon>Pseudomonadota</taxon>
        <taxon>Betaproteobacteria</taxon>
        <taxon>Burkholderiales</taxon>
        <taxon>Burkholderiaceae</taxon>
        <taxon>Cupriavidus</taxon>
    </lineage>
</organism>
<dbReference type="InterPro" id="IPR001451">
    <property type="entry name" value="Hexapep"/>
</dbReference>
<keyword evidence="1" id="KW-0808">Transferase</keyword>
<dbReference type="PANTHER" id="PTHR23416:SF78">
    <property type="entry name" value="LIPOPOLYSACCHARIDE BIOSYNTHESIS O-ACETYL TRANSFERASE WBBJ-RELATED"/>
    <property type="match status" value="1"/>
</dbReference>
<dbReference type="Proteomes" id="UP000542973">
    <property type="component" value="Unassembled WGS sequence"/>
</dbReference>
<dbReference type="InterPro" id="IPR011004">
    <property type="entry name" value="Trimer_LpxA-like_sf"/>
</dbReference>
<dbReference type="PROSITE" id="PS00101">
    <property type="entry name" value="HEXAPEP_TRANSFERASES"/>
    <property type="match status" value="1"/>
</dbReference>
<accession>A0A849BC26</accession>
<evidence type="ECO:0000256" key="3">
    <source>
        <dbReference type="ARBA" id="ARBA00023315"/>
    </source>
</evidence>
<dbReference type="InterPro" id="IPR051159">
    <property type="entry name" value="Hexapeptide_acetyltransf"/>
</dbReference>
<gene>
    <name evidence="4" type="ORF">HLB16_21280</name>
</gene>